<dbReference type="Gene3D" id="3.10.20.310">
    <property type="entry name" value="membrane protein fhac"/>
    <property type="match status" value="1"/>
</dbReference>
<dbReference type="RefSeq" id="WP_316425809.1">
    <property type="nucleotide sequence ID" value="NZ_CP130144.1"/>
</dbReference>
<feature type="domain" description="Polypeptide-transport-associated ShlB-type" evidence="6">
    <location>
        <begin position="116"/>
        <end position="191"/>
    </location>
</feature>
<feature type="region of interest" description="Disordered" evidence="4">
    <location>
        <begin position="56"/>
        <end position="111"/>
    </location>
</feature>
<name>A0AA96WQ57_LEPBY</name>
<gene>
    <name evidence="7" type="ORF">Q2T42_17075</name>
</gene>
<evidence type="ECO:0000259" key="5">
    <source>
        <dbReference type="Pfam" id="PF03865"/>
    </source>
</evidence>
<dbReference type="PANTHER" id="PTHR34597">
    <property type="entry name" value="SLR1661 PROTEIN"/>
    <property type="match status" value="1"/>
</dbReference>
<dbReference type="GO" id="GO:0008320">
    <property type="term" value="F:protein transmembrane transporter activity"/>
    <property type="evidence" value="ECO:0007669"/>
    <property type="project" value="TreeGrafter"/>
</dbReference>
<evidence type="ECO:0000256" key="2">
    <source>
        <dbReference type="ARBA" id="ARBA00022692"/>
    </source>
</evidence>
<dbReference type="InterPro" id="IPR013686">
    <property type="entry name" value="Polypept-transport_assoc_ShlB"/>
</dbReference>
<dbReference type="AlphaFoldDB" id="A0AA96WQ57"/>
<dbReference type="EMBL" id="CP130144">
    <property type="protein sequence ID" value="WNZ43558.1"/>
    <property type="molecule type" value="Genomic_DNA"/>
</dbReference>
<dbReference type="Gene3D" id="2.40.160.50">
    <property type="entry name" value="membrane protein fhac: a member of the omp85/tpsb transporter family"/>
    <property type="match status" value="1"/>
</dbReference>
<feature type="domain" description="Haemolysin activator HlyB C-terminal" evidence="5">
    <location>
        <begin position="257"/>
        <end position="565"/>
    </location>
</feature>
<evidence type="ECO:0000313" key="7">
    <source>
        <dbReference type="EMBL" id="WNZ43558.1"/>
    </source>
</evidence>
<evidence type="ECO:0000259" key="6">
    <source>
        <dbReference type="Pfam" id="PF08479"/>
    </source>
</evidence>
<evidence type="ECO:0000256" key="3">
    <source>
        <dbReference type="ARBA" id="ARBA00023237"/>
    </source>
</evidence>
<reference evidence="7" key="2">
    <citation type="submission" date="2023-07" db="EMBL/GenBank/DDBJ databases">
        <authorList>
            <person name="Bai X.-H."/>
            <person name="Wang H.-H."/>
            <person name="Wang J."/>
            <person name="Ma M.-Y."/>
            <person name="Hu H.-H."/>
            <person name="Song Z.-L."/>
            <person name="Ma H.-G."/>
            <person name="Fan Y."/>
            <person name="Du C.-Y."/>
            <person name="Xu J.-C."/>
        </authorList>
    </citation>
    <scope>NUCLEOTIDE SEQUENCE</scope>
    <source>
        <strain evidence="7">CZ1</strain>
    </source>
</reference>
<accession>A0AA96WQ57</accession>
<dbReference type="InterPro" id="IPR005565">
    <property type="entry name" value="Hemolysn_activator_HlyB_C"/>
</dbReference>
<organism evidence="7">
    <name type="scientific">Leptolyngbya boryana CZ1</name>
    <dbReference type="NCBI Taxonomy" id="3060204"/>
    <lineage>
        <taxon>Bacteria</taxon>
        <taxon>Bacillati</taxon>
        <taxon>Cyanobacteriota</taxon>
        <taxon>Cyanophyceae</taxon>
        <taxon>Leptolyngbyales</taxon>
        <taxon>Leptolyngbyaceae</taxon>
        <taxon>Leptolyngbya group</taxon>
        <taxon>Leptolyngbya</taxon>
    </lineage>
</organism>
<keyword evidence="1" id="KW-1134">Transmembrane beta strand</keyword>
<keyword evidence="3" id="KW-0998">Cell outer membrane</keyword>
<keyword evidence="2" id="KW-0812">Transmembrane</keyword>
<sequence length="607" mass="66278">MSSQSPWTLASLNFLGVLTLAGLSFQDIALANVPDSLAVYVGNVASRPRNLEKLKAEIPAEGSTESKSSTAPSTTSSTESETTSSTTSSSELSAPEVLPAPKLPELESTETATATFRVDRFDITGSTIFKPEDFQSATAPYVGRDLTFTDLLQARAAITKLYTDRGYTTTGALIEPQTMEDGVVKVQVVEGTLEDVKVNGNHRLNADYIRKRIQLGAGAPLNVARLLENLQQLRLDPRISNVSADLQSGVRPGTNLLQVDVQEADSFSVSTSFDNGRSPSVGSFRRKLELREGNLLGFGDALTFGYSNTRGSNTIDLNYTVPVNARNGAVWFSYGSGRNNVIEEPFSVLDIQSKSRYYEFGFRQPLLQRPTKDLAIGLVFSRQESQTELGLDGIGGFPLSPGADSEGRTKVSALRFFQEYTQRSTQHVFALRSQFSLGLNWLNATVNENAPDSRFFSWRGQGQWLRQVAPETLFLVRGDVQLSGDSMLPLEQFGLGGQMTVRGFRQDALLTDSGALLSAEFRFPIARSRNLGTFQLAPFIDLGTGWNIGSANPESNTLLGAGLGLIWRQSDRMSVRLDWGIPITSSGGDKRSLQEKGLYFSVNYTPF</sequence>
<dbReference type="Pfam" id="PF08479">
    <property type="entry name" value="POTRA_2"/>
    <property type="match status" value="1"/>
</dbReference>
<feature type="compositionally biased region" description="Low complexity" evidence="4">
    <location>
        <begin position="63"/>
        <end position="93"/>
    </location>
</feature>
<proteinExistence type="predicted"/>
<protein>
    <submittedName>
        <fullName evidence="7">ShlB/FhaC/HecB family hemolysin secretion/activation protein</fullName>
    </submittedName>
</protein>
<dbReference type="GO" id="GO:0046819">
    <property type="term" value="P:protein secretion by the type V secretion system"/>
    <property type="evidence" value="ECO:0007669"/>
    <property type="project" value="TreeGrafter"/>
</dbReference>
<keyword evidence="1" id="KW-0472">Membrane</keyword>
<dbReference type="InterPro" id="IPR051544">
    <property type="entry name" value="TPS_OM_transporter"/>
</dbReference>
<dbReference type="GO" id="GO:0098046">
    <property type="term" value="C:type V protein secretion system complex"/>
    <property type="evidence" value="ECO:0007669"/>
    <property type="project" value="TreeGrafter"/>
</dbReference>
<reference evidence="7" key="1">
    <citation type="journal article" date="2023" name="Plants (Basel)">
        <title>Genomic Analysis of Leptolyngbya boryana CZ1 Reveals Efficient Carbon Fixation Modules.</title>
        <authorList>
            <person name="Bai X."/>
            <person name="Wang H."/>
            <person name="Cheng W."/>
            <person name="Wang J."/>
            <person name="Ma M."/>
            <person name="Hu H."/>
            <person name="Song Z."/>
            <person name="Ma H."/>
            <person name="Fan Y."/>
            <person name="Du C."/>
            <person name="Xu J."/>
        </authorList>
    </citation>
    <scope>NUCLEOTIDE SEQUENCE</scope>
    <source>
        <strain evidence="7">CZ1</strain>
    </source>
</reference>
<evidence type="ECO:0000256" key="1">
    <source>
        <dbReference type="ARBA" id="ARBA00022452"/>
    </source>
</evidence>
<evidence type="ECO:0000256" key="4">
    <source>
        <dbReference type="SAM" id="MobiDB-lite"/>
    </source>
</evidence>
<dbReference type="PANTHER" id="PTHR34597:SF1">
    <property type="entry name" value="HEME_HEMOPEXIN TRANSPORTER PROTEIN HUXB"/>
    <property type="match status" value="1"/>
</dbReference>
<dbReference type="Pfam" id="PF03865">
    <property type="entry name" value="ShlB"/>
    <property type="match status" value="1"/>
</dbReference>